<dbReference type="PANTHER" id="PTHR10380:SF173">
    <property type="entry name" value="CUTICULAR PROTEIN 47EF, ISOFORM C-RELATED"/>
    <property type="match status" value="1"/>
</dbReference>
<evidence type="ECO:0000256" key="2">
    <source>
        <dbReference type="PROSITE-ProRule" id="PRU00497"/>
    </source>
</evidence>
<dbReference type="Proteomes" id="UP000625711">
    <property type="component" value="Unassembled WGS sequence"/>
</dbReference>
<reference evidence="4" key="1">
    <citation type="submission" date="2020-08" db="EMBL/GenBank/DDBJ databases">
        <title>Genome sequencing and assembly of the red palm weevil Rhynchophorus ferrugineus.</title>
        <authorList>
            <person name="Dias G.B."/>
            <person name="Bergman C.M."/>
            <person name="Manee M."/>
        </authorList>
    </citation>
    <scope>NUCLEOTIDE SEQUENCE</scope>
    <source>
        <strain evidence="4">AA-2017</strain>
        <tissue evidence="4">Whole larva</tissue>
    </source>
</reference>
<protein>
    <submittedName>
        <fullName evidence="4">Uncharacterized protein</fullName>
    </submittedName>
</protein>
<dbReference type="PROSITE" id="PS51155">
    <property type="entry name" value="CHIT_BIND_RR_2"/>
    <property type="match status" value="1"/>
</dbReference>
<keyword evidence="5" id="KW-1185">Reference proteome</keyword>
<gene>
    <name evidence="4" type="ORF">GWI33_010753</name>
</gene>
<dbReference type="GO" id="GO:0008010">
    <property type="term" value="F:structural constituent of chitin-based larval cuticle"/>
    <property type="evidence" value="ECO:0007669"/>
    <property type="project" value="TreeGrafter"/>
</dbReference>
<comment type="caution">
    <text evidence="4">The sequence shown here is derived from an EMBL/GenBank/DDBJ whole genome shotgun (WGS) entry which is preliminary data.</text>
</comment>
<dbReference type="Pfam" id="PF00379">
    <property type="entry name" value="Chitin_bind_4"/>
    <property type="match status" value="1"/>
</dbReference>
<evidence type="ECO:0000313" key="5">
    <source>
        <dbReference type="Proteomes" id="UP000625711"/>
    </source>
</evidence>
<keyword evidence="3" id="KW-0732">Signal</keyword>
<evidence type="ECO:0000256" key="1">
    <source>
        <dbReference type="ARBA" id="ARBA00022460"/>
    </source>
</evidence>
<dbReference type="PROSITE" id="PS00233">
    <property type="entry name" value="CHIT_BIND_RR_1"/>
    <property type="match status" value="1"/>
</dbReference>
<dbReference type="GO" id="GO:0062129">
    <property type="term" value="C:chitin-based extracellular matrix"/>
    <property type="evidence" value="ECO:0007669"/>
    <property type="project" value="TreeGrafter"/>
</dbReference>
<proteinExistence type="predicted"/>
<dbReference type="EMBL" id="JAACXV010000056">
    <property type="protein sequence ID" value="KAF7285352.1"/>
    <property type="molecule type" value="Genomic_DNA"/>
</dbReference>
<sequence>MKVFICSLLVTVALGARLDNTYLPPGSARTAGGSGSFLSTPVIGGQSSSGFFKSSSSAGSSFASGHGAGQAFRGSVGQFGGAVGQFGGASGQYSGAAGQYGAASGQYGASSAGQYHSASSYSTRPQFRILKLDNENAGDGSYRFQYETENQISQQEAGEVRNAGTDHAASAVRGTYTYTAPDGQHITLNYVADENGFRPEGAHLPTPPPIPEEIQKSLAINAAAPSPSFGGNYYPSAGSSGSGAYDAVEITAARSTGSASRQYLAPAIARANQGAGGYRY</sequence>
<dbReference type="InterPro" id="IPR000618">
    <property type="entry name" value="Insect_cuticle"/>
</dbReference>
<feature type="signal peptide" evidence="3">
    <location>
        <begin position="1"/>
        <end position="15"/>
    </location>
</feature>
<evidence type="ECO:0000256" key="3">
    <source>
        <dbReference type="SAM" id="SignalP"/>
    </source>
</evidence>
<dbReference type="InterPro" id="IPR050468">
    <property type="entry name" value="Cuticle_Struct_Prot"/>
</dbReference>
<dbReference type="PANTHER" id="PTHR10380">
    <property type="entry name" value="CUTICLE PROTEIN"/>
    <property type="match status" value="1"/>
</dbReference>
<dbReference type="AlphaFoldDB" id="A0A834IUL2"/>
<organism evidence="4 5">
    <name type="scientific">Rhynchophorus ferrugineus</name>
    <name type="common">Red palm weevil</name>
    <name type="synonym">Curculio ferrugineus</name>
    <dbReference type="NCBI Taxonomy" id="354439"/>
    <lineage>
        <taxon>Eukaryota</taxon>
        <taxon>Metazoa</taxon>
        <taxon>Ecdysozoa</taxon>
        <taxon>Arthropoda</taxon>
        <taxon>Hexapoda</taxon>
        <taxon>Insecta</taxon>
        <taxon>Pterygota</taxon>
        <taxon>Neoptera</taxon>
        <taxon>Endopterygota</taxon>
        <taxon>Coleoptera</taxon>
        <taxon>Polyphaga</taxon>
        <taxon>Cucujiformia</taxon>
        <taxon>Curculionidae</taxon>
        <taxon>Dryophthorinae</taxon>
        <taxon>Rhynchophorus</taxon>
    </lineage>
</organism>
<dbReference type="PRINTS" id="PR00947">
    <property type="entry name" value="CUTICLE"/>
</dbReference>
<evidence type="ECO:0000313" key="4">
    <source>
        <dbReference type="EMBL" id="KAF7285352.1"/>
    </source>
</evidence>
<name>A0A834IUL2_RHYFE</name>
<dbReference type="InterPro" id="IPR031311">
    <property type="entry name" value="CHIT_BIND_RR_consensus"/>
</dbReference>
<dbReference type="OrthoDB" id="6379191at2759"/>
<feature type="chain" id="PRO_5032966180" evidence="3">
    <location>
        <begin position="16"/>
        <end position="280"/>
    </location>
</feature>
<keyword evidence="1 2" id="KW-0193">Cuticle</keyword>
<accession>A0A834IUL2</accession>